<dbReference type="Gene3D" id="3.40.630.30">
    <property type="match status" value="1"/>
</dbReference>
<evidence type="ECO:0000313" key="3">
    <source>
        <dbReference type="Proteomes" id="UP000657385"/>
    </source>
</evidence>
<organism evidence="2 3">
    <name type="scientific">Streptacidiphilus fuscans</name>
    <dbReference type="NCBI Taxonomy" id="2789292"/>
    <lineage>
        <taxon>Bacteria</taxon>
        <taxon>Bacillati</taxon>
        <taxon>Actinomycetota</taxon>
        <taxon>Actinomycetes</taxon>
        <taxon>Kitasatosporales</taxon>
        <taxon>Streptomycetaceae</taxon>
        <taxon>Streptacidiphilus</taxon>
    </lineage>
</organism>
<sequence length="315" mass="35325">MNPSDVTIRPMAGAEELDLFGRLRYVLDHELADDFAQRRRRPEWTWVALDGDRLVARLAFWGRADADRPALLDFFDLDAALSRDDRLTVGGRLLDAALAAVVPKGTRPPEYSRFVPPDWRDDDAARSAVEDRIAIAEQAGARLLTERLRLEWRPGAAITEPSGRLTFRQFADTEELLALTTSALAGTLDAHSRDDLTRMSARDAAVQHYEDEFARFSSPRAWWRVAVRGDGEPVGFVIPARNAYNPIIAYLAVLPAHRGNGYIDEILAEGTRILAGEDVPRIRASTDLANVPMARAFHRAGYVNFEREIKMTWSD</sequence>
<comment type="caution">
    <text evidence="2">The sequence shown here is derived from an EMBL/GenBank/DDBJ whole genome shotgun (WGS) entry which is preliminary data.</text>
</comment>
<evidence type="ECO:0000313" key="2">
    <source>
        <dbReference type="EMBL" id="MBF9066723.1"/>
    </source>
</evidence>
<accession>A0A931FAT1</accession>
<dbReference type="RefSeq" id="WP_196191911.1">
    <property type="nucleotide sequence ID" value="NZ_JADPRT010000001.1"/>
</dbReference>
<proteinExistence type="predicted"/>
<dbReference type="EMBL" id="JADPRT010000001">
    <property type="protein sequence ID" value="MBF9066723.1"/>
    <property type="molecule type" value="Genomic_DNA"/>
</dbReference>
<dbReference type="GO" id="GO:0016747">
    <property type="term" value="F:acyltransferase activity, transferring groups other than amino-acyl groups"/>
    <property type="evidence" value="ECO:0007669"/>
    <property type="project" value="InterPro"/>
</dbReference>
<dbReference type="Pfam" id="PF13302">
    <property type="entry name" value="Acetyltransf_3"/>
    <property type="match status" value="1"/>
</dbReference>
<feature type="domain" description="N-acetyltransferase" evidence="1">
    <location>
        <begin position="174"/>
        <end position="315"/>
    </location>
</feature>
<dbReference type="Proteomes" id="UP000657385">
    <property type="component" value="Unassembled WGS sequence"/>
</dbReference>
<name>A0A931FAT1_9ACTN</name>
<reference evidence="2" key="1">
    <citation type="submission" date="2020-11" db="EMBL/GenBank/DDBJ databases">
        <title>Isolation and identification of active actinomycetes.</title>
        <authorList>
            <person name="Yu B."/>
        </authorList>
    </citation>
    <scope>NUCLEOTIDE SEQUENCE</scope>
    <source>
        <strain evidence="2">NEAU-YB345</strain>
    </source>
</reference>
<evidence type="ECO:0000259" key="1">
    <source>
        <dbReference type="PROSITE" id="PS51186"/>
    </source>
</evidence>
<dbReference type="InterPro" id="IPR016181">
    <property type="entry name" value="Acyl_CoA_acyltransferase"/>
</dbReference>
<dbReference type="InterPro" id="IPR000182">
    <property type="entry name" value="GNAT_dom"/>
</dbReference>
<protein>
    <submittedName>
        <fullName evidence="2">GNAT family N-acetyltransferase</fullName>
    </submittedName>
</protein>
<dbReference type="PROSITE" id="PS51186">
    <property type="entry name" value="GNAT"/>
    <property type="match status" value="1"/>
</dbReference>
<dbReference type="SUPFAM" id="SSF55729">
    <property type="entry name" value="Acyl-CoA N-acyltransferases (Nat)"/>
    <property type="match status" value="1"/>
</dbReference>
<gene>
    <name evidence="2" type="ORF">I2501_01555</name>
</gene>
<dbReference type="CDD" id="cd04301">
    <property type="entry name" value="NAT_SF"/>
    <property type="match status" value="1"/>
</dbReference>
<dbReference type="AlphaFoldDB" id="A0A931FAT1"/>
<keyword evidence="3" id="KW-1185">Reference proteome</keyword>